<reference evidence="1 2" key="1">
    <citation type="journal article" date="2021" name="Hortic Res">
        <title>High-quality reference genome and annotation aids understanding of berry development for evergreen blueberry (Vaccinium darrowii).</title>
        <authorList>
            <person name="Yu J."/>
            <person name="Hulse-Kemp A.M."/>
            <person name="Babiker E."/>
            <person name="Staton M."/>
        </authorList>
    </citation>
    <scope>NUCLEOTIDE SEQUENCE [LARGE SCALE GENOMIC DNA]</scope>
    <source>
        <strain evidence="2">cv. NJ 8807/NJ 8810</strain>
        <tissue evidence="1">Young leaf</tissue>
    </source>
</reference>
<sequence>MGRVIVRLATIVKMIGPSRPLFIGVGVAMLMFWIFSPFPNSPKLLDVAKTTILPEKDSAATIDCTTVSDQGFNLGHDPVDETFYDDPTLSYSMGNPMKNWDEKRREWLNHHPSFATGAEDRVFVLTGSQPWPCKNPIGDNLLMRLFKNKVDYCRIHGYDIFYNNVFFHPQMLGLWVKLPGVRATMLAHPEAEWIFWVDADAVFTDMDFKLPLEKYKDHKPRGARVALQGL</sequence>
<proteinExistence type="predicted"/>
<dbReference type="Proteomes" id="UP000828048">
    <property type="component" value="Chromosome 5"/>
</dbReference>
<keyword evidence="2" id="KW-1185">Reference proteome</keyword>
<gene>
    <name evidence="1" type="ORF">Vadar_028810</name>
</gene>
<comment type="caution">
    <text evidence="1">The sequence shown here is derived from an EMBL/GenBank/DDBJ whole genome shotgun (WGS) entry which is preliminary data.</text>
</comment>
<name>A0ACB7Y2A1_9ERIC</name>
<evidence type="ECO:0000313" key="1">
    <source>
        <dbReference type="EMBL" id="KAH7847674.1"/>
    </source>
</evidence>
<organism evidence="1 2">
    <name type="scientific">Vaccinium darrowii</name>
    <dbReference type="NCBI Taxonomy" id="229202"/>
    <lineage>
        <taxon>Eukaryota</taxon>
        <taxon>Viridiplantae</taxon>
        <taxon>Streptophyta</taxon>
        <taxon>Embryophyta</taxon>
        <taxon>Tracheophyta</taxon>
        <taxon>Spermatophyta</taxon>
        <taxon>Magnoliopsida</taxon>
        <taxon>eudicotyledons</taxon>
        <taxon>Gunneridae</taxon>
        <taxon>Pentapetalae</taxon>
        <taxon>asterids</taxon>
        <taxon>Ericales</taxon>
        <taxon>Ericaceae</taxon>
        <taxon>Vaccinioideae</taxon>
        <taxon>Vaccinieae</taxon>
        <taxon>Vaccinium</taxon>
    </lineage>
</organism>
<evidence type="ECO:0000313" key="2">
    <source>
        <dbReference type="Proteomes" id="UP000828048"/>
    </source>
</evidence>
<protein>
    <submittedName>
        <fullName evidence="1">Uncharacterized protein</fullName>
    </submittedName>
</protein>
<accession>A0ACB7Y2A1</accession>
<dbReference type="EMBL" id="CM037155">
    <property type="protein sequence ID" value="KAH7847674.1"/>
    <property type="molecule type" value="Genomic_DNA"/>
</dbReference>